<evidence type="ECO:0000256" key="3">
    <source>
        <dbReference type="ARBA" id="ARBA00022553"/>
    </source>
</evidence>
<name>A0A370IBF2_9NOCA</name>
<sequence>MTVTRSAALFPGQGAYAGGALTAVRDRAEVREVLREIDEVAQRFSAGSVSAVLCAADAPGIDELLRTDPDLLQLAIYGTSVAAHRLALACGMRPDVLVGHSFGEVAALVCGGAYSVAAGAEIVCHRSAALRALGEIDGYQLALSADVAAVEQILLLIGDPRAVVAVENHAAQTVIAGPRGALDTAQAIAAALRIGATSLKSAYPFHSPILSEAAFDFAARIRHIPWQRPRVEVYSPILGRAYRDGDDLNVALAGHLARRVRFADALRALRIDTVVECGALDTLGRIARNVLGDAVRVAPLLEDSGLPQVVAGPTGSQRESVRLALAPGLAAEEFDRLWTACVERVAQLTISEFAAAVGPAVPDERPVLVATLEPEPTPAPIESPSRKELFQQLVVLYADALEYPPEVFDEDTDLEAELGVDSVKQTELLMRIGDAYELGPLPTDVKIGELNTLGRIADLIAAA</sequence>
<feature type="domain" description="Carrier" evidence="7">
    <location>
        <begin position="384"/>
        <end position="463"/>
    </location>
</feature>
<evidence type="ECO:0000256" key="1">
    <source>
        <dbReference type="ARBA" id="ARBA00013258"/>
    </source>
</evidence>
<dbReference type="InterPro" id="IPR001227">
    <property type="entry name" value="Ac_transferase_dom_sf"/>
</dbReference>
<dbReference type="SUPFAM" id="SSF52151">
    <property type="entry name" value="FabD/lysophospholipase-like"/>
    <property type="match status" value="1"/>
</dbReference>
<evidence type="ECO:0000256" key="5">
    <source>
        <dbReference type="ARBA" id="ARBA00023315"/>
    </source>
</evidence>
<organism evidence="8 9">
    <name type="scientific">Nocardia pseudobrasiliensis</name>
    <dbReference type="NCBI Taxonomy" id="45979"/>
    <lineage>
        <taxon>Bacteria</taxon>
        <taxon>Bacillati</taxon>
        <taxon>Actinomycetota</taxon>
        <taxon>Actinomycetes</taxon>
        <taxon>Mycobacteriales</taxon>
        <taxon>Nocardiaceae</taxon>
        <taxon>Nocardia</taxon>
    </lineage>
</organism>
<dbReference type="GO" id="GO:0006633">
    <property type="term" value="P:fatty acid biosynthetic process"/>
    <property type="evidence" value="ECO:0007669"/>
    <property type="project" value="TreeGrafter"/>
</dbReference>
<keyword evidence="2" id="KW-0596">Phosphopantetheine</keyword>
<dbReference type="InterPro" id="IPR016036">
    <property type="entry name" value="Malonyl_transacylase_ACP-bd"/>
</dbReference>
<evidence type="ECO:0000256" key="6">
    <source>
        <dbReference type="ARBA" id="ARBA00048462"/>
    </source>
</evidence>
<evidence type="ECO:0000259" key="7">
    <source>
        <dbReference type="PROSITE" id="PS50075"/>
    </source>
</evidence>
<dbReference type="Gene3D" id="3.40.366.10">
    <property type="entry name" value="Malonyl-Coenzyme A Acyl Carrier Protein, domain 2"/>
    <property type="match status" value="1"/>
</dbReference>
<keyword evidence="4" id="KW-0808">Transferase</keyword>
<dbReference type="InterPro" id="IPR009081">
    <property type="entry name" value="PP-bd_ACP"/>
</dbReference>
<dbReference type="AlphaFoldDB" id="A0A370IBF2"/>
<dbReference type="EMBL" id="QQBC01000002">
    <property type="protein sequence ID" value="RDI68048.1"/>
    <property type="molecule type" value="Genomic_DNA"/>
</dbReference>
<dbReference type="PANTHER" id="PTHR42681:SF1">
    <property type="entry name" value="MALONYL-COA-ACYL CARRIER PROTEIN TRANSACYLASE, MITOCHONDRIAL"/>
    <property type="match status" value="1"/>
</dbReference>
<dbReference type="Gene3D" id="1.10.1200.10">
    <property type="entry name" value="ACP-like"/>
    <property type="match status" value="1"/>
</dbReference>
<dbReference type="InterPro" id="IPR050858">
    <property type="entry name" value="Mal-CoA-ACP_Trans/PKS_FabD"/>
</dbReference>
<dbReference type="RefSeq" id="WP_082875540.1">
    <property type="nucleotide sequence ID" value="NZ_QQBC01000002.1"/>
</dbReference>
<keyword evidence="9" id="KW-1185">Reference proteome</keyword>
<dbReference type="InterPro" id="IPR036736">
    <property type="entry name" value="ACP-like_sf"/>
</dbReference>
<evidence type="ECO:0000313" key="9">
    <source>
        <dbReference type="Proteomes" id="UP000254869"/>
    </source>
</evidence>
<dbReference type="GO" id="GO:0005829">
    <property type="term" value="C:cytosol"/>
    <property type="evidence" value="ECO:0007669"/>
    <property type="project" value="TreeGrafter"/>
</dbReference>
<gene>
    <name evidence="8" type="ORF">DFR76_102449</name>
</gene>
<dbReference type="SUPFAM" id="SSF47336">
    <property type="entry name" value="ACP-like"/>
    <property type="match status" value="1"/>
</dbReference>
<dbReference type="GO" id="GO:0004314">
    <property type="term" value="F:[acyl-carrier-protein] S-malonyltransferase activity"/>
    <property type="evidence" value="ECO:0007669"/>
    <property type="project" value="UniProtKB-EC"/>
</dbReference>
<accession>A0A370IBF2</accession>
<dbReference type="PANTHER" id="PTHR42681">
    <property type="entry name" value="MALONYL-COA-ACYL CARRIER PROTEIN TRANSACYLASE, MITOCHONDRIAL"/>
    <property type="match status" value="1"/>
</dbReference>
<dbReference type="PROSITE" id="PS50075">
    <property type="entry name" value="CARRIER"/>
    <property type="match status" value="1"/>
</dbReference>
<dbReference type="InterPro" id="IPR014043">
    <property type="entry name" value="Acyl_transferase_dom"/>
</dbReference>
<protein>
    <recommendedName>
        <fullName evidence="1">[acyl-carrier-protein] S-malonyltransferase</fullName>
        <ecNumber evidence="1">2.3.1.39</ecNumber>
    </recommendedName>
</protein>
<keyword evidence="3" id="KW-0597">Phosphoprotein</keyword>
<reference evidence="8 9" key="1">
    <citation type="submission" date="2018-07" db="EMBL/GenBank/DDBJ databases">
        <title>Genomic Encyclopedia of Type Strains, Phase IV (KMG-IV): sequencing the most valuable type-strain genomes for metagenomic binning, comparative biology and taxonomic classification.</title>
        <authorList>
            <person name="Goeker M."/>
        </authorList>
    </citation>
    <scope>NUCLEOTIDE SEQUENCE [LARGE SCALE GENOMIC DNA]</scope>
    <source>
        <strain evidence="8 9">DSM 44290</strain>
    </source>
</reference>
<keyword evidence="5" id="KW-0012">Acyltransferase</keyword>
<comment type="catalytic activity">
    <reaction evidence="6">
        <text>holo-[ACP] + malonyl-CoA = malonyl-[ACP] + CoA</text>
        <dbReference type="Rhea" id="RHEA:41792"/>
        <dbReference type="Rhea" id="RHEA-COMP:9623"/>
        <dbReference type="Rhea" id="RHEA-COMP:9685"/>
        <dbReference type="ChEBI" id="CHEBI:57287"/>
        <dbReference type="ChEBI" id="CHEBI:57384"/>
        <dbReference type="ChEBI" id="CHEBI:64479"/>
        <dbReference type="ChEBI" id="CHEBI:78449"/>
        <dbReference type="EC" id="2.3.1.39"/>
    </reaction>
</comment>
<evidence type="ECO:0000256" key="4">
    <source>
        <dbReference type="ARBA" id="ARBA00022679"/>
    </source>
</evidence>
<dbReference type="EC" id="2.3.1.39" evidence="1"/>
<evidence type="ECO:0000313" key="8">
    <source>
        <dbReference type="EMBL" id="RDI68048.1"/>
    </source>
</evidence>
<dbReference type="STRING" id="1210086.GCA_001613105_01025"/>
<dbReference type="Pfam" id="PF00698">
    <property type="entry name" value="Acyl_transf_1"/>
    <property type="match status" value="1"/>
</dbReference>
<dbReference type="SMART" id="SM00827">
    <property type="entry name" value="PKS_AT"/>
    <property type="match status" value="1"/>
</dbReference>
<dbReference type="Proteomes" id="UP000254869">
    <property type="component" value="Unassembled WGS sequence"/>
</dbReference>
<dbReference type="Pfam" id="PF00550">
    <property type="entry name" value="PP-binding"/>
    <property type="match status" value="1"/>
</dbReference>
<evidence type="ECO:0000256" key="2">
    <source>
        <dbReference type="ARBA" id="ARBA00022450"/>
    </source>
</evidence>
<dbReference type="InterPro" id="IPR006162">
    <property type="entry name" value="Ppantetheine_attach_site"/>
</dbReference>
<dbReference type="SUPFAM" id="SSF55048">
    <property type="entry name" value="Probable ACP-binding domain of malonyl-CoA ACP transacylase"/>
    <property type="match status" value="1"/>
</dbReference>
<dbReference type="PROSITE" id="PS00012">
    <property type="entry name" value="PHOSPHOPANTETHEINE"/>
    <property type="match status" value="1"/>
</dbReference>
<proteinExistence type="predicted"/>
<comment type="caution">
    <text evidence="8">The sequence shown here is derived from an EMBL/GenBank/DDBJ whole genome shotgun (WGS) entry which is preliminary data.</text>
</comment>
<dbReference type="InterPro" id="IPR016035">
    <property type="entry name" value="Acyl_Trfase/lysoPLipase"/>
</dbReference>